<protein>
    <submittedName>
        <fullName evidence="1">Uncharacterized protein</fullName>
    </submittedName>
</protein>
<organism evidence="1 2">
    <name type="scientific">Quercus suber</name>
    <name type="common">Cork oak</name>
    <dbReference type="NCBI Taxonomy" id="58331"/>
    <lineage>
        <taxon>Eukaryota</taxon>
        <taxon>Viridiplantae</taxon>
        <taxon>Streptophyta</taxon>
        <taxon>Embryophyta</taxon>
        <taxon>Tracheophyta</taxon>
        <taxon>Spermatophyta</taxon>
        <taxon>Magnoliopsida</taxon>
        <taxon>eudicotyledons</taxon>
        <taxon>Gunneridae</taxon>
        <taxon>Pentapetalae</taxon>
        <taxon>rosids</taxon>
        <taxon>fabids</taxon>
        <taxon>Fagales</taxon>
        <taxon>Fagaceae</taxon>
        <taxon>Quercus</taxon>
    </lineage>
</organism>
<name>A0AAW0KI95_QUESU</name>
<dbReference type="Proteomes" id="UP000237347">
    <property type="component" value="Unassembled WGS sequence"/>
</dbReference>
<gene>
    <name evidence="1" type="ORF">CFP56_019076</name>
</gene>
<evidence type="ECO:0000313" key="1">
    <source>
        <dbReference type="EMBL" id="KAK7838777.1"/>
    </source>
</evidence>
<comment type="caution">
    <text evidence="1">The sequence shown here is derived from an EMBL/GenBank/DDBJ whole genome shotgun (WGS) entry which is preliminary data.</text>
</comment>
<reference evidence="1 2" key="1">
    <citation type="journal article" date="2018" name="Sci. Data">
        <title>The draft genome sequence of cork oak.</title>
        <authorList>
            <person name="Ramos A.M."/>
            <person name="Usie A."/>
            <person name="Barbosa P."/>
            <person name="Barros P.M."/>
            <person name="Capote T."/>
            <person name="Chaves I."/>
            <person name="Simoes F."/>
            <person name="Abreu I."/>
            <person name="Carrasquinho I."/>
            <person name="Faro C."/>
            <person name="Guimaraes J.B."/>
            <person name="Mendonca D."/>
            <person name="Nobrega F."/>
            <person name="Rodrigues L."/>
            <person name="Saibo N.J.M."/>
            <person name="Varela M.C."/>
            <person name="Egas C."/>
            <person name="Matos J."/>
            <person name="Miguel C.M."/>
            <person name="Oliveira M.M."/>
            <person name="Ricardo C.P."/>
            <person name="Goncalves S."/>
        </authorList>
    </citation>
    <scope>NUCLEOTIDE SEQUENCE [LARGE SCALE GENOMIC DNA]</scope>
    <source>
        <strain evidence="2">cv. HL8</strain>
    </source>
</reference>
<accession>A0AAW0KI95</accession>
<dbReference type="AlphaFoldDB" id="A0AAW0KI95"/>
<dbReference type="EMBL" id="PKMF04000298">
    <property type="protein sequence ID" value="KAK7838777.1"/>
    <property type="molecule type" value="Genomic_DNA"/>
</dbReference>
<keyword evidence="2" id="KW-1185">Reference proteome</keyword>
<sequence length="62" mass="7272">MIRGRKWNVSLKHPLLINASKLANTGLPKRQWFLILITRMGETWDLHRVHPLLAWILSNTSK</sequence>
<feature type="non-terminal residue" evidence="1">
    <location>
        <position position="62"/>
    </location>
</feature>
<proteinExistence type="predicted"/>
<evidence type="ECO:0000313" key="2">
    <source>
        <dbReference type="Proteomes" id="UP000237347"/>
    </source>
</evidence>